<dbReference type="EMBL" id="WHJH01000109">
    <property type="protein sequence ID" value="NHZ93887.1"/>
    <property type="molecule type" value="Genomic_DNA"/>
</dbReference>
<evidence type="ECO:0000313" key="2">
    <source>
        <dbReference type="Proteomes" id="UP000609726"/>
    </source>
</evidence>
<evidence type="ECO:0000313" key="1">
    <source>
        <dbReference type="EMBL" id="NHZ93887.1"/>
    </source>
</evidence>
<dbReference type="RefSeq" id="WP_166882569.1">
    <property type="nucleotide sequence ID" value="NZ_WHJH01000109.1"/>
</dbReference>
<accession>A0ABX0P485</accession>
<dbReference type="Proteomes" id="UP000609726">
    <property type="component" value="Unassembled WGS sequence"/>
</dbReference>
<organism evidence="1 2">
    <name type="scientific">Massilia mucilaginosa</name>
    <dbReference type="NCBI Taxonomy" id="2609282"/>
    <lineage>
        <taxon>Bacteria</taxon>
        <taxon>Pseudomonadati</taxon>
        <taxon>Pseudomonadota</taxon>
        <taxon>Betaproteobacteria</taxon>
        <taxon>Burkholderiales</taxon>
        <taxon>Oxalobacteraceae</taxon>
        <taxon>Telluria group</taxon>
        <taxon>Massilia</taxon>
    </lineage>
</organism>
<proteinExistence type="predicted"/>
<keyword evidence="2" id="KW-1185">Reference proteome</keyword>
<sequence length="149" mass="16523">MDIVRINQAKPADEAVPEAVEDKIFDVLDMVHGLMSDRFTVWQKACKWGAAKPILYLDKLCPVCNAGILGFRRLNNSKKIVIACHECESIWTSPDNITLENAIHLLAPDLGVFELGDSIFGDNAAWATVDEIHLHGWGGYISGEENPVY</sequence>
<name>A0ABX0P485_9BURK</name>
<comment type="caution">
    <text evidence="1">The sequence shown here is derived from an EMBL/GenBank/DDBJ whole genome shotgun (WGS) entry which is preliminary data.</text>
</comment>
<reference evidence="1 2" key="1">
    <citation type="submission" date="2019-10" db="EMBL/GenBank/DDBJ databases">
        <title>Taxonomy of Antarctic Massilia spp.: description of Massilia rubra sp. nov., Massilia aquatica sp. nov., Massilia mucilaginosa sp. nov., Massilia frigida sp. nov. isolated from streams, lakes and regoliths.</title>
        <authorList>
            <person name="Holochova P."/>
            <person name="Sedlacek I."/>
            <person name="Kralova S."/>
            <person name="Maslanova I."/>
            <person name="Busse H.-J."/>
            <person name="Stankova E."/>
            <person name="Vrbovska V."/>
            <person name="Kovarovic V."/>
            <person name="Bartak M."/>
            <person name="Svec P."/>
            <person name="Pantucek R."/>
        </authorList>
    </citation>
    <scope>NUCLEOTIDE SEQUENCE [LARGE SCALE GENOMIC DNA]</scope>
    <source>
        <strain evidence="1 2">CCM 8733</strain>
    </source>
</reference>
<gene>
    <name evidence="1" type="ORF">F2P45_33555</name>
</gene>
<protein>
    <submittedName>
        <fullName evidence="1">Uncharacterized protein</fullName>
    </submittedName>
</protein>